<dbReference type="Pfam" id="PF21721">
    <property type="entry name" value="Gp38_N"/>
    <property type="match status" value="1"/>
</dbReference>
<comment type="similarity">
    <text evidence="8">Belongs to the receptor-recognizing protein gp38 family.</text>
</comment>
<keyword evidence="5" id="KW-1161">Viral attachment to host cell</keyword>
<keyword evidence="3" id="KW-1230">Viral tail fiber protein</keyword>
<dbReference type="InterPro" id="IPR007932">
    <property type="entry name" value="Receptor-recog_Gp38"/>
</dbReference>
<reference evidence="14 15" key="1">
    <citation type="submission" date="2019-01" db="EMBL/GenBank/DDBJ databases">
        <title>Still something new to discover - new insights into E. coli phage diversity and taxonomy.</title>
        <authorList>
            <person name="Korf I.H.E."/>
            <person name="Adriaennsens E."/>
            <person name="Dreiseikelmann B."/>
            <person name="Kropinski A."/>
            <person name="Nimtz M."/>
            <person name="Meier-Kolthoff J.P."/>
            <person name="Rohde M."/>
            <person name="van Raaij M."/>
            <person name="Wittmann J."/>
        </authorList>
    </citation>
    <scope>NUCLEOTIDE SEQUENCE [LARGE SCALE GENOMIC DNA]</scope>
</reference>
<proteinExistence type="inferred from homology"/>
<evidence type="ECO:0000313" key="14">
    <source>
        <dbReference type="EMBL" id="QBQ80132.1"/>
    </source>
</evidence>
<name>A0A482N3Q1_9CAUD</name>
<dbReference type="EMBL" id="MK373787">
    <property type="protein sequence ID" value="QBQ80132.1"/>
    <property type="molecule type" value="Genomic_DNA"/>
</dbReference>
<keyword evidence="15" id="KW-1185">Reference proteome</keyword>
<evidence type="ECO:0000256" key="2">
    <source>
        <dbReference type="ARBA" id="ARBA00022581"/>
    </source>
</evidence>
<evidence type="ECO:0000259" key="12">
    <source>
        <dbReference type="Pfam" id="PF05268"/>
    </source>
</evidence>
<evidence type="ECO:0000256" key="6">
    <source>
        <dbReference type="ARBA" id="ARBA00022844"/>
    </source>
</evidence>
<dbReference type="GO" id="GO:0098671">
    <property type="term" value="P:adhesion receptor-mediated virion attachment to host cell"/>
    <property type="evidence" value="ECO:0007669"/>
    <property type="project" value="UniProtKB-ARBA"/>
</dbReference>
<evidence type="ECO:0000256" key="9">
    <source>
        <dbReference type="ARBA" id="ARBA00035690"/>
    </source>
</evidence>
<evidence type="ECO:0000256" key="8">
    <source>
        <dbReference type="ARBA" id="ARBA00035654"/>
    </source>
</evidence>
<keyword evidence="2" id="KW-0945">Host-virus interaction</keyword>
<dbReference type="GO" id="GO:0046718">
    <property type="term" value="P:symbiont entry into host cell"/>
    <property type="evidence" value="ECO:0007669"/>
    <property type="project" value="UniProtKB-KW"/>
</dbReference>
<evidence type="ECO:0000256" key="10">
    <source>
        <dbReference type="ARBA" id="ARBA00035721"/>
    </source>
</evidence>
<sequence>MAIVGVPGWIGESAVNETGQRWMDAAMRAVRVSVPGWMSSMAGKSVEKAYSIGSNHSYNKDTLINWLKSIGTAPAVVTITGDIVSSSSTIPCLDFPSSLTNEYVTLIINSGVTVYGRGGNGSGSSGGSGGALVQATAGGTAINNGIGARLRITNNGAIAGGGGGGGGWSADYNFTLRNVAGGGGGRPFGTGGRGGRGNGGNASLTAAGGKVTVDGNNMSGAGGNVGAAGGAAVRTSNYNTSGAGAAGKAVTGNAPTWTKVGTIYGSRV</sequence>
<evidence type="ECO:0000256" key="11">
    <source>
        <dbReference type="ARBA" id="ARBA00035730"/>
    </source>
</evidence>
<feature type="domain" description="Receptor-recognising protein Gp38" evidence="12">
    <location>
        <begin position="47"/>
        <end position="268"/>
    </location>
</feature>
<evidence type="ECO:0000313" key="15">
    <source>
        <dbReference type="Proteomes" id="UP000299022"/>
    </source>
</evidence>
<accession>A0A482N3Q1</accession>
<organism evidence="14 15">
    <name type="scientific">Escherichia phage vB_EcoM_G8</name>
    <dbReference type="NCBI Taxonomy" id="2508179"/>
    <lineage>
        <taxon>Viruses</taxon>
        <taxon>Duplodnaviria</taxon>
        <taxon>Heunggongvirae</taxon>
        <taxon>Uroviricota</taxon>
        <taxon>Caudoviricetes</taxon>
        <taxon>Pantevenvirales</taxon>
        <taxon>Straboviridae</taxon>
        <taxon>Tevenvirinae</taxon>
        <taxon>Tequatrovirus</taxon>
        <taxon>Tequatrovirus geeight</taxon>
    </lineage>
</organism>
<dbReference type="Pfam" id="PF05268">
    <property type="entry name" value="GP38"/>
    <property type="match status" value="1"/>
</dbReference>
<evidence type="ECO:0000256" key="7">
    <source>
        <dbReference type="ARBA" id="ARBA00023296"/>
    </source>
</evidence>
<evidence type="ECO:0000256" key="3">
    <source>
        <dbReference type="ARBA" id="ARBA00022672"/>
    </source>
</evidence>
<evidence type="ECO:0000256" key="5">
    <source>
        <dbReference type="ARBA" id="ARBA00022804"/>
    </source>
</evidence>
<keyword evidence="7" id="KW-1160">Virus entry into host cell</keyword>
<dbReference type="InterPro" id="IPR048291">
    <property type="entry name" value="Gp38_N"/>
</dbReference>
<dbReference type="Proteomes" id="UP000299022">
    <property type="component" value="Segment"/>
</dbReference>
<dbReference type="GO" id="GO:0098024">
    <property type="term" value="C:virus tail, fiber"/>
    <property type="evidence" value="ECO:0007669"/>
    <property type="project" value="UniProtKB-KW"/>
</dbReference>
<evidence type="ECO:0000256" key="4">
    <source>
        <dbReference type="ARBA" id="ARBA00022732"/>
    </source>
</evidence>
<keyword evidence="4" id="KW-1227">Viral tail protein</keyword>
<protein>
    <recommendedName>
        <fullName evidence="9">Receptor-recognizing protein gp38</fullName>
    </recommendedName>
    <alternativeName>
        <fullName evidence="10">Gene product 38</fullName>
    </alternativeName>
    <alternativeName>
        <fullName evidence="11">Long tail fiber adhesin</fullName>
    </alternativeName>
</protein>
<keyword evidence="6" id="KW-0946">Virion</keyword>
<evidence type="ECO:0000256" key="1">
    <source>
        <dbReference type="ARBA" id="ARBA00004328"/>
    </source>
</evidence>
<gene>
    <name evidence="14" type="ORF">G8_00256</name>
</gene>
<comment type="subcellular location">
    <subcellularLocation>
        <location evidence="1">Virion</location>
    </subcellularLocation>
</comment>
<evidence type="ECO:0000259" key="13">
    <source>
        <dbReference type="Pfam" id="PF21721"/>
    </source>
</evidence>
<feature type="domain" description="Phage tail fibre adhesin Gp38 N-terminal" evidence="13">
    <location>
        <begin position="1"/>
        <end position="42"/>
    </location>
</feature>